<comment type="caution">
    <text evidence="1">The sequence shown here is derived from an EMBL/GenBank/DDBJ whole genome shotgun (WGS) entry which is preliminary data.</text>
</comment>
<protein>
    <recommendedName>
        <fullName evidence="3">Secreted protein</fullName>
    </recommendedName>
</protein>
<reference evidence="1 2" key="1">
    <citation type="submission" date="2021-06" db="EMBL/GenBank/DDBJ databases">
        <title>Caerostris darwini draft genome.</title>
        <authorList>
            <person name="Kono N."/>
            <person name="Arakawa K."/>
        </authorList>
    </citation>
    <scope>NUCLEOTIDE SEQUENCE [LARGE SCALE GENOMIC DNA]</scope>
</reference>
<proteinExistence type="predicted"/>
<keyword evidence="2" id="KW-1185">Reference proteome</keyword>
<evidence type="ECO:0008006" key="3">
    <source>
        <dbReference type="Google" id="ProtNLM"/>
    </source>
</evidence>
<name>A0AAV4WCH1_9ARAC</name>
<organism evidence="1 2">
    <name type="scientific">Caerostris darwini</name>
    <dbReference type="NCBI Taxonomy" id="1538125"/>
    <lineage>
        <taxon>Eukaryota</taxon>
        <taxon>Metazoa</taxon>
        <taxon>Ecdysozoa</taxon>
        <taxon>Arthropoda</taxon>
        <taxon>Chelicerata</taxon>
        <taxon>Arachnida</taxon>
        <taxon>Araneae</taxon>
        <taxon>Araneomorphae</taxon>
        <taxon>Entelegynae</taxon>
        <taxon>Araneoidea</taxon>
        <taxon>Araneidae</taxon>
        <taxon>Caerostris</taxon>
    </lineage>
</organism>
<dbReference type="AlphaFoldDB" id="A0AAV4WCH1"/>
<dbReference type="Proteomes" id="UP001054837">
    <property type="component" value="Unassembled WGS sequence"/>
</dbReference>
<sequence length="120" mass="14177">MRTLITLSRYQILCILVTPFRTQTRGRYDTPRAPRIRALLYPRRTSKEPKQIPRESQSRLLLHLLAPEETLPLLIVGTHSFERVSGNPRGWFRDLIRLGMIQRVMECVWLVVCDIMGEWF</sequence>
<accession>A0AAV4WCH1</accession>
<dbReference type="EMBL" id="BPLQ01014490">
    <property type="protein sequence ID" value="GIY80201.1"/>
    <property type="molecule type" value="Genomic_DNA"/>
</dbReference>
<evidence type="ECO:0000313" key="2">
    <source>
        <dbReference type="Proteomes" id="UP001054837"/>
    </source>
</evidence>
<gene>
    <name evidence="1" type="ORF">CDAR_18901</name>
</gene>
<evidence type="ECO:0000313" key="1">
    <source>
        <dbReference type="EMBL" id="GIY80201.1"/>
    </source>
</evidence>